<name>A0ABQ2WDN6_9GAMM</name>
<accession>A0ABQ2WDN6</accession>
<keyword evidence="2" id="KW-1185">Reference proteome</keyword>
<sequence length="287" mass="32638">MVEKTGIEEVYNKYSEFVDTAKNKVFFGVPEDYEGPSNNFEISEIVSDSIILVSYGVDNVASVNNFIGSINFFLELGLRNGFMFRGCVNQGDIIFDEERRIFLSNEFNELAKYEPQINAPVCVIFEKAKATVLSSLFGDEVFSRGVVPSKSLPVIKFNVPLKGEKEQLSWCVNYTYFCNQIHLNDAIEYLEGDPVKKSSFIQYIEFLNALPEERLMPNEVKNDGAFVKVMKSRSGMRVAITNGVGDILQTPIQWGFPQVFIKPPEEIEMRIDPKTGQVSFYAKGRWY</sequence>
<proteinExistence type="predicted"/>
<evidence type="ECO:0000313" key="2">
    <source>
        <dbReference type="Proteomes" id="UP000647585"/>
    </source>
</evidence>
<organism evidence="1 2">
    <name type="scientific">Halomonas johnsoniae</name>
    <dbReference type="NCBI Taxonomy" id="502832"/>
    <lineage>
        <taxon>Bacteria</taxon>
        <taxon>Pseudomonadati</taxon>
        <taxon>Pseudomonadota</taxon>
        <taxon>Gammaproteobacteria</taxon>
        <taxon>Oceanospirillales</taxon>
        <taxon>Halomonadaceae</taxon>
        <taxon>Halomonas</taxon>
    </lineage>
</organism>
<dbReference type="EMBL" id="BMXO01000001">
    <property type="protein sequence ID" value="GGW47665.1"/>
    <property type="molecule type" value="Genomic_DNA"/>
</dbReference>
<reference evidence="2" key="1">
    <citation type="journal article" date="2019" name="Int. J. Syst. Evol. Microbiol.">
        <title>The Global Catalogue of Microorganisms (GCM) 10K type strain sequencing project: providing services to taxonomists for standard genome sequencing and annotation.</title>
        <authorList>
            <consortium name="The Broad Institute Genomics Platform"/>
            <consortium name="The Broad Institute Genome Sequencing Center for Infectious Disease"/>
            <person name="Wu L."/>
            <person name="Ma J."/>
        </authorList>
    </citation>
    <scope>NUCLEOTIDE SEQUENCE [LARGE SCALE GENOMIC DNA]</scope>
    <source>
        <strain evidence="2">KCTC 22157</strain>
    </source>
</reference>
<gene>
    <name evidence="1" type="ORF">GCM10007158_05890</name>
</gene>
<evidence type="ECO:0000313" key="1">
    <source>
        <dbReference type="EMBL" id="GGW47665.1"/>
    </source>
</evidence>
<dbReference type="Proteomes" id="UP000647585">
    <property type="component" value="Unassembled WGS sequence"/>
</dbReference>
<protein>
    <submittedName>
        <fullName evidence="1">Uncharacterized protein</fullName>
    </submittedName>
</protein>
<comment type="caution">
    <text evidence="1">The sequence shown here is derived from an EMBL/GenBank/DDBJ whole genome shotgun (WGS) entry which is preliminary data.</text>
</comment>